<dbReference type="PROSITE" id="PS51257">
    <property type="entry name" value="PROKAR_LIPOPROTEIN"/>
    <property type="match status" value="1"/>
</dbReference>
<evidence type="ECO:0000313" key="1">
    <source>
        <dbReference type="EMBL" id="SVB36535.1"/>
    </source>
</evidence>
<name>A0A382DE64_9ZZZZ</name>
<dbReference type="AlphaFoldDB" id="A0A382DE64"/>
<gene>
    <name evidence="1" type="ORF">METZ01_LOCUS189389</name>
</gene>
<evidence type="ECO:0008006" key="2">
    <source>
        <dbReference type="Google" id="ProtNLM"/>
    </source>
</evidence>
<proteinExistence type="predicted"/>
<protein>
    <recommendedName>
        <fullName evidence="2">Lipoprotein</fullName>
    </recommendedName>
</protein>
<sequence length="47" mass="5366">MRGTAALLVITLFAPVLSGCLNWNEHDNEFYDCDSQEYWVDISEDSP</sequence>
<dbReference type="EMBL" id="UINC01038881">
    <property type="protein sequence ID" value="SVB36535.1"/>
    <property type="molecule type" value="Genomic_DNA"/>
</dbReference>
<accession>A0A382DE64</accession>
<organism evidence="1">
    <name type="scientific">marine metagenome</name>
    <dbReference type="NCBI Taxonomy" id="408172"/>
    <lineage>
        <taxon>unclassified sequences</taxon>
        <taxon>metagenomes</taxon>
        <taxon>ecological metagenomes</taxon>
    </lineage>
</organism>
<feature type="non-terminal residue" evidence="1">
    <location>
        <position position="47"/>
    </location>
</feature>
<reference evidence="1" key="1">
    <citation type="submission" date="2018-05" db="EMBL/GenBank/DDBJ databases">
        <authorList>
            <person name="Lanie J.A."/>
            <person name="Ng W.-L."/>
            <person name="Kazmierczak K.M."/>
            <person name="Andrzejewski T.M."/>
            <person name="Davidsen T.M."/>
            <person name="Wayne K.J."/>
            <person name="Tettelin H."/>
            <person name="Glass J.I."/>
            <person name="Rusch D."/>
            <person name="Podicherti R."/>
            <person name="Tsui H.-C.T."/>
            <person name="Winkler M.E."/>
        </authorList>
    </citation>
    <scope>NUCLEOTIDE SEQUENCE</scope>
</reference>